<protein>
    <submittedName>
        <fullName evidence="2">Uncharacterized protein</fullName>
    </submittedName>
</protein>
<name>A0A9P7VQE0_9AGAR</name>
<feature type="region of interest" description="Disordered" evidence="1">
    <location>
        <begin position="1"/>
        <end position="21"/>
    </location>
</feature>
<evidence type="ECO:0000313" key="2">
    <source>
        <dbReference type="EMBL" id="KAG7444089.1"/>
    </source>
</evidence>
<evidence type="ECO:0000256" key="1">
    <source>
        <dbReference type="SAM" id="MobiDB-lite"/>
    </source>
</evidence>
<organism evidence="2 3">
    <name type="scientific">Guyanagaster necrorhizus</name>
    <dbReference type="NCBI Taxonomy" id="856835"/>
    <lineage>
        <taxon>Eukaryota</taxon>
        <taxon>Fungi</taxon>
        <taxon>Dikarya</taxon>
        <taxon>Basidiomycota</taxon>
        <taxon>Agaricomycotina</taxon>
        <taxon>Agaricomycetes</taxon>
        <taxon>Agaricomycetidae</taxon>
        <taxon>Agaricales</taxon>
        <taxon>Marasmiineae</taxon>
        <taxon>Physalacriaceae</taxon>
        <taxon>Guyanagaster</taxon>
    </lineage>
</organism>
<accession>A0A9P7VQE0</accession>
<keyword evidence="3" id="KW-1185">Reference proteome</keyword>
<reference evidence="2" key="1">
    <citation type="submission" date="2020-11" db="EMBL/GenBank/DDBJ databases">
        <title>Adaptations for nitrogen fixation in a non-lichenized fungal sporocarp promotes dispersal by wood-feeding termites.</title>
        <authorList>
            <consortium name="DOE Joint Genome Institute"/>
            <person name="Koch R.A."/>
            <person name="Yoon G."/>
            <person name="Arayal U."/>
            <person name="Lail K."/>
            <person name="Amirebrahimi M."/>
            <person name="Labutti K."/>
            <person name="Lipzen A."/>
            <person name="Riley R."/>
            <person name="Barry K."/>
            <person name="Henrissat B."/>
            <person name="Grigoriev I.V."/>
            <person name="Herr J.R."/>
            <person name="Aime M.C."/>
        </authorList>
    </citation>
    <scope>NUCLEOTIDE SEQUENCE</scope>
    <source>
        <strain evidence="2">MCA 3950</strain>
    </source>
</reference>
<dbReference type="GeneID" id="66106594"/>
<dbReference type="EMBL" id="MU250541">
    <property type="protein sequence ID" value="KAG7444089.1"/>
    <property type="molecule type" value="Genomic_DNA"/>
</dbReference>
<gene>
    <name evidence="2" type="ORF">BT62DRAFT_921374</name>
</gene>
<comment type="caution">
    <text evidence="2">The sequence shown here is derived from an EMBL/GenBank/DDBJ whole genome shotgun (WGS) entry which is preliminary data.</text>
</comment>
<dbReference type="Proteomes" id="UP000812287">
    <property type="component" value="Unassembled WGS sequence"/>
</dbReference>
<sequence length="227" mass="26387">MQHQKAQVKKRKEAPTVTSEQHGKLVTLQQHIEVLDWYHANGKNQSKIVKHFNAKYPHLKIKQLLVSAWIKAEDKWREEHEKSGVNGHQVKCMHQTQHLEITEMMDLWITKAMADAFANLKRVSENKRLDEEQECIKAILAKYELCDIYNMDETGLFYSMSSDCGFANKNHSGVKKSKVHLTYAFTVNANSSDKKEPFIFEKAHKPHSFQKKSDIQLGFYYHNNAKA</sequence>
<evidence type="ECO:0000313" key="3">
    <source>
        <dbReference type="Proteomes" id="UP000812287"/>
    </source>
</evidence>
<proteinExistence type="predicted"/>
<feature type="compositionally biased region" description="Basic residues" evidence="1">
    <location>
        <begin position="1"/>
        <end position="12"/>
    </location>
</feature>
<dbReference type="RefSeq" id="XP_043037589.1">
    <property type="nucleotide sequence ID" value="XM_043184297.1"/>
</dbReference>
<dbReference type="AlphaFoldDB" id="A0A9P7VQE0"/>
<dbReference type="OrthoDB" id="2507562at2759"/>